<evidence type="ECO:0000256" key="1">
    <source>
        <dbReference type="ARBA" id="ARBA00004370"/>
    </source>
</evidence>
<evidence type="ECO:0000256" key="6">
    <source>
        <dbReference type="ARBA" id="ARBA00023136"/>
    </source>
</evidence>
<keyword evidence="3" id="KW-0479">Metal-binding</keyword>
<dbReference type="PROSITE" id="PS51778">
    <property type="entry name" value="VAST"/>
    <property type="match status" value="1"/>
</dbReference>
<gene>
    <name evidence="9" type="ORF">AX774_g7086</name>
</gene>
<dbReference type="OrthoDB" id="17458at2759"/>
<dbReference type="InterPro" id="IPR031968">
    <property type="entry name" value="VASt"/>
</dbReference>
<evidence type="ECO:0000256" key="4">
    <source>
        <dbReference type="ARBA" id="ARBA00022801"/>
    </source>
</evidence>
<comment type="similarity">
    <text evidence="2">Belongs to the metallo-beta-lactamase superfamily.</text>
</comment>
<accession>A0A1R1PEW6</accession>
<feature type="compositionally biased region" description="Low complexity" evidence="7">
    <location>
        <begin position="238"/>
        <end position="267"/>
    </location>
</feature>
<feature type="region of interest" description="Disordered" evidence="7">
    <location>
        <begin position="1"/>
        <end position="180"/>
    </location>
</feature>
<feature type="compositionally biased region" description="Basic residues" evidence="7">
    <location>
        <begin position="20"/>
        <end position="31"/>
    </location>
</feature>
<dbReference type="Proteomes" id="UP000188320">
    <property type="component" value="Unassembled WGS sequence"/>
</dbReference>
<comment type="subcellular location">
    <subcellularLocation>
        <location evidence="1">Membrane</location>
    </subcellularLocation>
</comment>
<evidence type="ECO:0000259" key="8">
    <source>
        <dbReference type="PROSITE" id="PS51778"/>
    </source>
</evidence>
<dbReference type="InterPro" id="IPR036866">
    <property type="entry name" value="RibonucZ/Hydroxyglut_hydro"/>
</dbReference>
<dbReference type="InterPro" id="IPR036388">
    <property type="entry name" value="WH-like_DNA-bd_sf"/>
</dbReference>
<dbReference type="InterPro" id="IPR047921">
    <property type="entry name" value="LACTB2-like_MBL-fold"/>
</dbReference>
<feature type="compositionally biased region" description="Polar residues" evidence="7">
    <location>
        <begin position="35"/>
        <end position="49"/>
    </location>
</feature>
<dbReference type="GO" id="GO:0046872">
    <property type="term" value="F:metal ion binding"/>
    <property type="evidence" value="ECO:0007669"/>
    <property type="project" value="UniProtKB-KW"/>
</dbReference>
<evidence type="ECO:0000256" key="7">
    <source>
        <dbReference type="SAM" id="MobiDB-lite"/>
    </source>
</evidence>
<evidence type="ECO:0000313" key="10">
    <source>
        <dbReference type="Proteomes" id="UP000188320"/>
    </source>
</evidence>
<dbReference type="Gene3D" id="1.10.10.10">
    <property type="entry name" value="Winged helix-like DNA-binding domain superfamily/Winged helix DNA-binding domain"/>
    <property type="match status" value="1"/>
</dbReference>
<keyword evidence="10" id="KW-1185">Reference proteome</keyword>
<evidence type="ECO:0000256" key="5">
    <source>
        <dbReference type="ARBA" id="ARBA00022833"/>
    </source>
</evidence>
<organism evidence="9 10">
    <name type="scientific">Zancudomyces culisetae</name>
    <name type="common">Gut fungus</name>
    <name type="synonym">Smittium culisetae</name>
    <dbReference type="NCBI Taxonomy" id="1213189"/>
    <lineage>
        <taxon>Eukaryota</taxon>
        <taxon>Fungi</taxon>
        <taxon>Fungi incertae sedis</taxon>
        <taxon>Zoopagomycota</taxon>
        <taxon>Kickxellomycotina</taxon>
        <taxon>Harpellomycetes</taxon>
        <taxon>Harpellales</taxon>
        <taxon>Legeriomycetaceae</taxon>
        <taxon>Zancudomyces</taxon>
    </lineage>
</organism>
<dbReference type="AlphaFoldDB" id="A0A1R1PEW6"/>
<dbReference type="SMART" id="SM00849">
    <property type="entry name" value="Lactamase_B"/>
    <property type="match status" value="1"/>
</dbReference>
<comment type="caution">
    <text evidence="9">The sequence shown here is derived from an EMBL/GenBank/DDBJ whole genome shotgun (WGS) entry which is preliminary data.</text>
</comment>
<feature type="compositionally biased region" description="Basic and acidic residues" evidence="7">
    <location>
        <begin position="91"/>
        <end position="160"/>
    </location>
</feature>
<dbReference type="PANTHER" id="PTHR23131:SF0">
    <property type="entry name" value="ENDORIBONUCLEASE LACTB2"/>
    <property type="match status" value="1"/>
</dbReference>
<reference evidence="10" key="1">
    <citation type="submission" date="2017-01" db="EMBL/GenBank/DDBJ databases">
        <authorList>
            <person name="Wang Y."/>
            <person name="White M."/>
            <person name="Kvist S."/>
            <person name="Moncalvo J.-M."/>
        </authorList>
    </citation>
    <scope>NUCLEOTIDE SEQUENCE [LARGE SCALE GENOMIC DNA]</scope>
    <source>
        <strain evidence="10">COL-18-3</strain>
    </source>
</reference>
<dbReference type="Gene3D" id="3.60.15.10">
    <property type="entry name" value="Ribonuclease Z/Hydroxyacylglutathione hydrolase-like"/>
    <property type="match status" value="1"/>
</dbReference>
<dbReference type="SUPFAM" id="SSF56281">
    <property type="entry name" value="Metallo-hydrolase/oxidoreductase"/>
    <property type="match status" value="1"/>
</dbReference>
<evidence type="ECO:0000313" key="9">
    <source>
        <dbReference type="EMBL" id="OMH79507.1"/>
    </source>
</evidence>
<dbReference type="InterPro" id="IPR050662">
    <property type="entry name" value="Sec-metab_biosynth-thioest"/>
</dbReference>
<protein>
    <submittedName>
        <fullName evidence="9">Beta-lactamase-like protein 2</fullName>
    </submittedName>
</protein>
<proteinExistence type="inferred from homology"/>
<name>A0A1R1PEW6_ZANCU</name>
<keyword evidence="5" id="KW-0862">Zinc</keyword>
<dbReference type="PANTHER" id="PTHR23131">
    <property type="entry name" value="ENDORIBONUCLEASE LACTB2"/>
    <property type="match status" value="1"/>
</dbReference>
<keyword evidence="4" id="KW-0378">Hydrolase</keyword>
<feature type="region of interest" description="Disordered" evidence="7">
    <location>
        <begin position="557"/>
        <end position="582"/>
    </location>
</feature>
<evidence type="ECO:0000256" key="3">
    <source>
        <dbReference type="ARBA" id="ARBA00022723"/>
    </source>
</evidence>
<dbReference type="GO" id="GO:0016020">
    <property type="term" value="C:membrane"/>
    <property type="evidence" value="ECO:0007669"/>
    <property type="project" value="UniProtKB-SubCell"/>
</dbReference>
<dbReference type="Pfam" id="PF00753">
    <property type="entry name" value="Lactamase_B"/>
    <property type="match status" value="1"/>
</dbReference>
<feature type="region of interest" description="Disordered" evidence="7">
    <location>
        <begin position="238"/>
        <end position="301"/>
    </location>
</feature>
<dbReference type="CDD" id="cd07722">
    <property type="entry name" value="LACTB2-like_MBL-fold"/>
    <property type="match status" value="1"/>
</dbReference>
<feature type="region of interest" description="Disordered" evidence="7">
    <location>
        <begin position="1004"/>
        <end position="1026"/>
    </location>
</feature>
<dbReference type="InterPro" id="IPR001279">
    <property type="entry name" value="Metallo-B-lactamas"/>
</dbReference>
<feature type="domain" description="VASt" evidence="8">
    <location>
        <begin position="335"/>
        <end position="523"/>
    </location>
</feature>
<feature type="compositionally biased region" description="Basic and acidic residues" evidence="7">
    <location>
        <begin position="52"/>
        <end position="77"/>
    </location>
</feature>
<feature type="compositionally biased region" description="Polar residues" evidence="7">
    <location>
        <begin position="79"/>
        <end position="88"/>
    </location>
</feature>
<feature type="compositionally biased region" description="Polar residues" evidence="7">
    <location>
        <begin position="559"/>
        <end position="577"/>
    </location>
</feature>
<sequence length="1144" mass="125402">MQAEGDVKTVGQTSNNGKPKTGKRQRIFTKKSRGDSANSTKDLTGTYSIASIKDRIRNTQKVTKEQQTESKEKEGPRQDTPNQLSSEAVENMEKTEKNSEDRVLGESIEKNIMEKDEGSVSREEKREEFLDTEEERERSEDLRAKIGEDAGRGAEKDMSVYRHRRGISSSNGGDANPSMSISSLLSIKSLEQTRKKLKEKASASTRTWFVGDIVKRKSRGVAFGDDADESEYSDELADSSVLSSSAPSSALSSASLSSSELENAENPEYNKGEGGYLSDYSYKGSSNPQVNPDRLHPQSPVNHIATSSISAIGSLPAQPPMAPTDVPAEHKTPDSYTVVLDKVYPIHMPLLASLALYGIPIPTEIDTKFGTRGLVSPNDVRAFGHDFLSTCLMKDIHIGQWSAASNGEMDVKYLRPLGYSIGPKSAMTYEALCILYLDYSTAVVAESTVRTPEVPSGSSFVVKVRYCFTWQSHISARLVVSYSIVWSKSSWIKAPVESATAEGNKSHYAAFDSALTSWLSSHPALVFPPPSTVPTPPQPSGLTLELLLEKKLSRPISPKSLQRSKFSSKHTQSGRPTSASSDSLSTSIVSFLRASTPSTLRHVPSPVIIIYSLLLIYSFLHFIIVPRHSSLFASLPTTLTTTLWGNKFFLAISQYTSHRLATVYSSCSNSYPFPLSFIGSAYCHLLESPIVLALVPEKQNATNKTSKMYNVDNLKKVIQLSPRVFQISGCNPGPFTLQGSNTYLVGTGSRRILIDTGEGQISSASNKGRNSNSHVEYRTNLKNLLQQQGDAKISTILITHWHNDHVGGIPDILADSSMVTSEVNVYKRFVDGYEEKWGILPSSGIRWGLIGANSSVLQDSLSAVKEKRISKADGMFIDKFTTEGATLLAIDSSGHTLDHTSFYLLEEQSLFTGDSILGNSSTIFENLRLHLQSLAKYKDLHAIRAIYPGHGPSLVNSIAEMHGTENIIQSIERGEASAERAQSNHNEFASYLLPHLGVDNFVILNGPRTPSPPSSPSNSAPQNKSKKQKVFADDCFQVVDSNISHRIKRENEIVEILSSLPESVSNSSDEVPTSKTDSENSGSGYISIDYILTRLYDSTLLTNENLKRGATHSVRLHLQKLIDEGRVTSTPDNIYFKLAISTSL</sequence>
<evidence type="ECO:0000256" key="2">
    <source>
        <dbReference type="ARBA" id="ARBA00007749"/>
    </source>
</evidence>
<dbReference type="Pfam" id="PF16016">
    <property type="entry name" value="VASt"/>
    <property type="match status" value="1"/>
</dbReference>
<dbReference type="EMBL" id="LSSK01001534">
    <property type="protein sequence ID" value="OMH79507.1"/>
    <property type="molecule type" value="Genomic_DNA"/>
</dbReference>
<keyword evidence="6" id="KW-0472">Membrane</keyword>
<dbReference type="GO" id="GO:0016787">
    <property type="term" value="F:hydrolase activity"/>
    <property type="evidence" value="ECO:0007669"/>
    <property type="project" value="UniProtKB-KW"/>
</dbReference>